<gene>
    <name evidence="2" type="ORF">HNP48_002241</name>
</gene>
<feature type="region of interest" description="Disordered" evidence="1">
    <location>
        <begin position="45"/>
        <end position="107"/>
    </location>
</feature>
<feature type="compositionally biased region" description="Polar residues" evidence="1">
    <location>
        <begin position="351"/>
        <end position="360"/>
    </location>
</feature>
<protein>
    <submittedName>
        <fullName evidence="2">Uncharacterized protein</fullName>
    </submittedName>
</protein>
<dbReference type="RefSeq" id="WP_184856970.1">
    <property type="nucleotide sequence ID" value="NZ_JACHLK010000003.1"/>
</dbReference>
<feature type="compositionally biased region" description="Gly residues" evidence="1">
    <location>
        <begin position="87"/>
        <end position="97"/>
    </location>
</feature>
<proteinExistence type="predicted"/>
<accession>A0A7X0U985</accession>
<organism evidence="2 3">
    <name type="scientific">Acidovorax soli</name>
    <dbReference type="NCBI Taxonomy" id="592050"/>
    <lineage>
        <taxon>Bacteria</taxon>
        <taxon>Pseudomonadati</taxon>
        <taxon>Pseudomonadota</taxon>
        <taxon>Betaproteobacteria</taxon>
        <taxon>Burkholderiales</taxon>
        <taxon>Comamonadaceae</taxon>
        <taxon>Acidovorax</taxon>
    </lineage>
</organism>
<feature type="region of interest" description="Disordered" evidence="1">
    <location>
        <begin position="296"/>
        <end position="360"/>
    </location>
</feature>
<comment type="caution">
    <text evidence="2">The sequence shown here is derived from an EMBL/GenBank/DDBJ whole genome shotgun (WGS) entry which is preliminary data.</text>
</comment>
<name>A0A7X0U985_9BURK</name>
<reference evidence="2 3" key="1">
    <citation type="submission" date="2020-08" db="EMBL/GenBank/DDBJ databases">
        <title>Functional genomics of gut bacteria from endangered species of beetles.</title>
        <authorList>
            <person name="Carlos-Shanley C."/>
        </authorList>
    </citation>
    <scope>NUCLEOTIDE SEQUENCE [LARGE SCALE GENOMIC DNA]</scope>
    <source>
        <strain evidence="2 3">S00198</strain>
    </source>
</reference>
<evidence type="ECO:0000313" key="2">
    <source>
        <dbReference type="EMBL" id="MBB6559574.1"/>
    </source>
</evidence>
<feature type="compositionally biased region" description="Polar residues" evidence="1">
    <location>
        <begin position="491"/>
        <end position="503"/>
    </location>
</feature>
<feature type="region of interest" description="Disordered" evidence="1">
    <location>
        <begin position="485"/>
        <end position="504"/>
    </location>
</feature>
<evidence type="ECO:0000313" key="3">
    <source>
        <dbReference type="Proteomes" id="UP000575083"/>
    </source>
</evidence>
<sequence length="664" mass="69064">MKAFEAPRHKTPGAQNFAEGGLVKQLKGMFGLDEERNARIAEYKRQREAEKAAAAAAPAPAQEPVKAVTDYSSGGALRRREQAAGLKDGGPVRGPGTGTSDDVPDEVREGTYIMPTDSTKAIGEDALANLGSNKVPVNLSNGEFKLPPEQVHAIGVQALNQMKDATHTPSSTEAAKGMKPELFFEGGGDVKKRREPGIFPGNHPDAGANIYANVGLPSSPPSVPGPSALYMADRAQEIGDQWKAGNVAGAVGTGVRTAVQGLGMYGVEAADKTVSPVISAGQRLIGGVLGTDTPSGTVKPAAVPTAPPVVQPQTSVSERSPSGPVLPGASQSTAARPGSAGGSLPAADTPNAASTGNDITRIGNSYSGQNITAGFTVNGAPMGASTGRPSAQNMAAAEALAGRSQQESMNRVAARGMGAVGGPGSGPVEPGSFTGGWSGVIGTDPAAGRERKAMVDALTTPMRGAQNGQLTASQRQGMAGLLEAERKDASSNRQADQTASTQRDIAAMRERGDTGRTAIREQGESARAGARNQLDARRVDLEERGQAPKLREAERMDALRTRYENAKPEERKAIAQQIRELQGDKVQQDVWAHSPGGQVVDPKTQQLITQPGVIYNRTTGETRADGSANRLPPIAENPAVQQIMNNTGLSREERAKQIRALGYQ</sequence>
<dbReference type="Proteomes" id="UP000575083">
    <property type="component" value="Unassembled WGS sequence"/>
</dbReference>
<dbReference type="EMBL" id="JACHLK010000003">
    <property type="protein sequence ID" value="MBB6559574.1"/>
    <property type="molecule type" value="Genomic_DNA"/>
</dbReference>
<dbReference type="AlphaFoldDB" id="A0A7X0U985"/>
<evidence type="ECO:0000256" key="1">
    <source>
        <dbReference type="SAM" id="MobiDB-lite"/>
    </source>
</evidence>
<feature type="compositionally biased region" description="Low complexity" evidence="1">
    <location>
        <begin position="52"/>
        <end position="68"/>
    </location>
</feature>
<keyword evidence="3" id="KW-1185">Reference proteome</keyword>
<feature type="region of interest" description="Disordered" evidence="1">
    <location>
        <begin position="382"/>
        <end position="406"/>
    </location>
</feature>